<dbReference type="Proteomes" id="UP001605989">
    <property type="component" value="Unassembled WGS sequence"/>
</dbReference>
<protein>
    <submittedName>
        <fullName evidence="3">Asp23/Gls24 family envelope stress response protein</fullName>
    </submittedName>
</protein>
<evidence type="ECO:0000313" key="5">
    <source>
        <dbReference type="Proteomes" id="UP001605989"/>
    </source>
</evidence>
<dbReference type="InterPro" id="IPR005531">
    <property type="entry name" value="Asp23"/>
</dbReference>
<dbReference type="EMBL" id="JABAFG010000003">
    <property type="protein sequence ID" value="NME27518.1"/>
    <property type="molecule type" value="Genomic_DNA"/>
</dbReference>
<name>A0A848BRS8_9FIRM</name>
<dbReference type="PANTHER" id="PTHR34297">
    <property type="entry name" value="HYPOTHETICAL CYTOSOLIC PROTEIN-RELATED"/>
    <property type="match status" value="1"/>
</dbReference>
<proteinExistence type="inferred from homology"/>
<evidence type="ECO:0000313" key="3">
    <source>
        <dbReference type="EMBL" id="NME27518.1"/>
    </source>
</evidence>
<evidence type="ECO:0000256" key="1">
    <source>
        <dbReference type="ARBA" id="ARBA00005721"/>
    </source>
</evidence>
<evidence type="ECO:0000313" key="2">
    <source>
        <dbReference type="EMBL" id="MFG6272394.1"/>
    </source>
</evidence>
<organism evidence="3 4">
    <name type="scientific">Megasphaera hexanoica</name>
    <dbReference type="NCBI Taxonomy" id="1675036"/>
    <lineage>
        <taxon>Bacteria</taxon>
        <taxon>Bacillati</taxon>
        <taxon>Bacillota</taxon>
        <taxon>Negativicutes</taxon>
        <taxon>Veillonellales</taxon>
        <taxon>Veillonellaceae</taxon>
        <taxon>Megasphaera</taxon>
    </lineage>
</organism>
<comment type="caution">
    <text evidence="3">The sequence shown here is derived from an EMBL/GenBank/DDBJ whole genome shotgun (WGS) entry which is preliminary data.</text>
</comment>
<accession>A0A848BRS8</accession>
<reference evidence="2 5" key="2">
    <citation type="submission" date="2024-10" db="EMBL/GenBank/DDBJ databases">
        <authorList>
            <person name="Sang B.-I."/>
            <person name="Prabhaharan D."/>
        </authorList>
    </citation>
    <scope>NUCLEOTIDE SEQUENCE [LARGE SCALE GENOMIC DNA]</scope>
    <source>
        <strain evidence="2 5">MH</strain>
    </source>
</reference>
<dbReference type="EMBL" id="JBIEKR010000003">
    <property type="protein sequence ID" value="MFG6272394.1"/>
    <property type="molecule type" value="Genomic_DNA"/>
</dbReference>
<dbReference type="PANTHER" id="PTHR34297:SF2">
    <property type="entry name" value="ASP23_GLS24 FAMILY ENVELOPE STRESS RESPONSE PROTEIN"/>
    <property type="match status" value="1"/>
</dbReference>
<dbReference type="RefSeq" id="WP_059076003.1">
    <property type="nucleotide sequence ID" value="NZ_CP011940.1"/>
</dbReference>
<reference evidence="3 4" key="1">
    <citation type="submission" date="2020-04" db="EMBL/GenBank/DDBJ databases">
        <authorList>
            <person name="Hitch T.C.A."/>
            <person name="Wylensek D."/>
            <person name="Clavel T."/>
        </authorList>
    </citation>
    <scope>NUCLEOTIDE SEQUENCE [LARGE SCALE GENOMIC DNA]</scope>
    <source>
        <strain evidence="3 4">Oil-RF-744-FAT-WT-6-1</strain>
    </source>
</reference>
<dbReference type="KEGG" id="mhw:ACT01_07610"/>
<comment type="similarity">
    <text evidence="1">Belongs to the asp23 family.</text>
</comment>
<gene>
    <name evidence="2" type="ORF">ACGTZG_04255</name>
    <name evidence="3" type="ORF">HF872_02580</name>
</gene>
<evidence type="ECO:0000313" key="4">
    <source>
        <dbReference type="Proteomes" id="UP000591071"/>
    </source>
</evidence>
<dbReference type="AlphaFoldDB" id="A0A848BRS8"/>
<dbReference type="OrthoDB" id="9793465at2"/>
<dbReference type="Pfam" id="PF03780">
    <property type="entry name" value="Asp23"/>
    <property type="match status" value="1"/>
</dbReference>
<sequence>METTNQNDLGSIHISDKAISSIAARTAALVPHVHALDATLAESAARRLGRGSLSQGAVTRISGNAAEITLRLIVESGYRIPDIALKVQKAVKDAVERDTGCQVDAVHILVAGIVFPEDKEAGQ</sequence>
<keyword evidence="5" id="KW-1185">Reference proteome</keyword>
<dbReference type="Proteomes" id="UP000591071">
    <property type="component" value="Unassembled WGS sequence"/>
</dbReference>